<accession>A0A367RWU9</accession>
<organism evidence="1 2">
    <name type="scientific">Nostoc punctiforme NIES-2108</name>
    <dbReference type="NCBI Taxonomy" id="1356359"/>
    <lineage>
        <taxon>Bacteria</taxon>
        <taxon>Bacillati</taxon>
        <taxon>Cyanobacteriota</taxon>
        <taxon>Cyanophyceae</taxon>
        <taxon>Nostocales</taxon>
        <taxon>Nostocaceae</taxon>
        <taxon>Nostoc</taxon>
    </lineage>
</organism>
<comment type="caution">
    <text evidence="1">The sequence shown here is derived from an EMBL/GenBank/DDBJ whole genome shotgun (WGS) entry which is preliminary data.</text>
</comment>
<evidence type="ECO:0000313" key="1">
    <source>
        <dbReference type="EMBL" id="RCJ41008.1"/>
    </source>
</evidence>
<sequence length="141" mass="16741">MSLNYINIEEIWFPIIKSWLEIYFPLNEAIYLVIDRTNWGCINLLMISVYWDKRSIPIYFKLLDKLGSSNFDEQEAVFKKALPLFNNYKTVVLGDREFCSIKRGFLADRAESIFLFTLKKRCVYRNRTGNLAAIKRFRFSA</sequence>
<evidence type="ECO:0008006" key="3">
    <source>
        <dbReference type="Google" id="ProtNLM"/>
    </source>
</evidence>
<protein>
    <recommendedName>
        <fullName evidence="3">Transposase</fullName>
    </recommendedName>
</protein>
<name>A0A367RWU9_NOSPU</name>
<dbReference type="AlphaFoldDB" id="A0A367RWU9"/>
<dbReference type="Proteomes" id="UP000252085">
    <property type="component" value="Unassembled WGS sequence"/>
</dbReference>
<evidence type="ECO:0000313" key="2">
    <source>
        <dbReference type="Proteomes" id="UP000252085"/>
    </source>
</evidence>
<gene>
    <name evidence="1" type="ORF">A6769_39125</name>
</gene>
<reference evidence="1 2" key="1">
    <citation type="submission" date="2016-04" db="EMBL/GenBank/DDBJ databases">
        <authorList>
            <person name="Evans L.H."/>
            <person name="Alamgir A."/>
            <person name="Owens N."/>
            <person name="Weber N.D."/>
            <person name="Virtaneva K."/>
            <person name="Barbian K."/>
            <person name="Babar A."/>
            <person name="Rosenke K."/>
        </authorList>
    </citation>
    <scope>NUCLEOTIDE SEQUENCE [LARGE SCALE GENOMIC DNA]</scope>
    <source>
        <strain evidence="1">NIES-2108</strain>
    </source>
</reference>
<proteinExistence type="predicted"/>
<dbReference type="EMBL" id="LXQE01000040">
    <property type="protein sequence ID" value="RCJ41008.1"/>
    <property type="molecule type" value="Genomic_DNA"/>
</dbReference>